<evidence type="ECO:0000256" key="2">
    <source>
        <dbReference type="SAM" id="SignalP"/>
    </source>
</evidence>
<evidence type="ECO:0000313" key="3">
    <source>
        <dbReference type="EMBL" id="KDP34419.1"/>
    </source>
</evidence>
<keyword evidence="2" id="KW-0732">Signal</keyword>
<dbReference type="Proteomes" id="UP000027138">
    <property type="component" value="Unassembled WGS sequence"/>
</dbReference>
<name>A0A067KRG0_JATCU</name>
<dbReference type="OrthoDB" id="10426841at2759"/>
<accession>A0A067KRG0</accession>
<feature type="chain" id="PRO_5001643949" evidence="2">
    <location>
        <begin position="30"/>
        <end position="171"/>
    </location>
</feature>
<keyword evidence="4" id="KW-1185">Reference proteome</keyword>
<feature type="signal peptide" evidence="2">
    <location>
        <begin position="1"/>
        <end position="29"/>
    </location>
</feature>
<dbReference type="KEGG" id="jcu:105637302"/>
<reference evidence="3 4" key="1">
    <citation type="journal article" date="2014" name="PLoS ONE">
        <title>Global Analysis of Gene Expression Profiles in Physic Nut (Jatropha curcas L.) Seedlings Exposed to Salt Stress.</title>
        <authorList>
            <person name="Zhang L."/>
            <person name="Zhang C."/>
            <person name="Wu P."/>
            <person name="Chen Y."/>
            <person name="Li M."/>
            <person name="Jiang H."/>
            <person name="Wu G."/>
        </authorList>
    </citation>
    <scope>NUCLEOTIDE SEQUENCE [LARGE SCALE GENOMIC DNA]</scope>
    <source>
        <strain evidence="4">cv. GZQX0401</strain>
        <tissue evidence="3">Young leaves</tissue>
    </source>
</reference>
<evidence type="ECO:0000256" key="1">
    <source>
        <dbReference type="SAM" id="MobiDB-lite"/>
    </source>
</evidence>
<dbReference type="PANTHER" id="PTHR36245">
    <property type="entry name" value="GLYCINE-RICH PROTEIN DOT1-LIKE"/>
    <property type="match status" value="1"/>
</dbReference>
<dbReference type="PANTHER" id="PTHR36245:SF5">
    <property type="entry name" value="GLYCINE-RICH PROTEIN DOT1-LIKE"/>
    <property type="match status" value="1"/>
</dbReference>
<evidence type="ECO:0000313" key="4">
    <source>
        <dbReference type="Proteomes" id="UP000027138"/>
    </source>
</evidence>
<sequence>MGLKKLGFPLLAIMVILSQLHLLLPPLHAHPLQNASTAKGLILQEPKAINEKIGENKGMTVKLTVSAGIKQLLSVDRRGGGGGGHGGGGHGGGHASHSAGSHAHSGEATGNGNDGYVHGATVVPLLSAGAMSHHQNNDHHHGANGATPTSTGPSYVVLAALVSFIQYFALL</sequence>
<gene>
    <name evidence="3" type="ORF">JCGZ_12700</name>
</gene>
<feature type="compositionally biased region" description="Gly residues" evidence="1">
    <location>
        <begin position="80"/>
        <end position="94"/>
    </location>
</feature>
<feature type="region of interest" description="Disordered" evidence="1">
    <location>
        <begin position="76"/>
        <end position="114"/>
    </location>
</feature>
<dbReference type="AlphaFoldDB" id="A0A067KRG0"/>
<proteinExistence type="predicted"/>
<dbReference type="EMBL" id="KK914530">
    <property type="protein sequence ID" value="KDP34419.1"/>
    <property type="molecule type" value="Genomic_DNA"/>
</dbReference>
<protein>
    <submittedName>
        <fullName evidence="3">Uncharacterized protein</fullName>
    </submittedName>
</protein>
<organism evidence="3 4">
    <name type="scientific">Jatropha curcas</name>
    <name type="common">Barbados nut</name>
    <dbReference type="NCBI Taxonomy" id="180498"/>
    <lineage>
        <taxon>Eukaryota</taxon>
        <taxon>Viridiplantae</taxon>
        <taxon>Streptophyta</taxon>
        <taxon>Embryophyta</taxon>
        <taxon>Tracheophyta</taxon>
        <taxon>Spermatophyta</taxon>
        <taxon>Magnoliopsida</taxon>
        <taxon>eudicotyledons</taxon>
        <taxon>Gunneridae</taxon>
        <taxon>Pentapetalae</taxon>
        <taxon>rosids</taxon>
        <taxon>fabids</taxon>
        <taxon>Malpighiales</taxon>
        <taxon>Euphorbiaceae</taxon>
        <taxon>Crotonoideae</taxon>
        <taxon>Jatropheae</taxon>
        <taxon>Jatropha</taxon>
    </lineage>
</organism>